<feature type="binding site" evidence="8">
    <location>
        <position position="56"/>
    </location>
    <ligand>
        <name>Fe cation</name>
        <dbReference type="ChEBI" id="CHEBI:24875"/>
        <label>1</label>
    </ligand>
</feature>
<evidence type="ECO:0000313" key="11">
    <source>
        <dbReference type="Ensembl" id="ENSMLUP00000022326.1"/>
    </source>
</evidence>
<dbReference type="GO" id="GO:0008199">
    <property type="term" value="F:ferric iron binding"/>
    <property type="evidence" value="ECO:0007669"/>
    <property type="project" value="InterPro"/>
</dbReference>
<dbReference type="Gene3D" id="1.20.1260.10">
    <property type="match status" value="1"/>
</dbReference>
<dbReference type="InterPro" id="IPR009078">
    <property type="entry name" value="Ferritin-like_SF"/>
</dbReference>
<keyword evidence="2 9" id="KW-0409">Iron storage</keyword>
<dbReference type="HOGENOM" id="CLU_065681_3_0_1"/>
<keyword evidence="4" id="KW-0560">Oxidoreductase</keyword>
<evidence type="ECO:0000256" key="7">
    <source>
        <dbReference type="ARBA" id="ARBA00047990"/>
    </source>
</evidence>
<feature type="binding site" evidence="8">
    <location>
        <position position="19"/>
    </location>
    <ligand>
        <name>Fe cation</name>
        <dbReference type="ChEBI" id="CHEBI:24875"/>
        <label>1</label>
    </ligand>
</feature>
<comment type="function">
    <text evidence="6">Stores iron in a soluble, non-toxic, readily available form. Important for iron homeostasis. Has ferroxidase activity. Iron is taken up in the ferrous form and deposited as ferric hydroxides after oxidation.</text>
</comment>
<keyword evidence="5 8" id="KW-0408">Iron</keyword>
<reference evidence="11 12" key="1">
    <citation type="journal article" date="2011" name="Nature">
        <title>A high-resolution map of human evolutionary constraint using 29 mammals.</title>
        <authorList>
            <person name="Lindblad-Toh K."/>
            <person name="Garber M."/>
            <person name="Zuk O."/>
            <person name="Lin M.F."/>
            <person name="Parker B.J."/>
            <person name="Washietl S."/>
            <person name="Kheradpour P."/>
            <person name="Ernst J."/>
            <person name="Jordan G."/>
            <person name="Mauceli E."/>
            <person name="Ward L.D."/>
            <person name="Lowe C.B."/>
            <person name="Holloway A.K."/>
            <person name="Clamp M."/>
            <person name="Gnerre S."/>
            <person name="Alfoldi J."/>
            <person name="Beal K."/>
            <person name="Chang J."/>
            <person name="Clawson H."/>
            <person name="Cuff J."/>
            <person name="Di Palma F."/>
            <person name="Fitzgerald S."/>
            <person name="Flicek P."/>
            <person name="Guttman M."/>
            <person name="Hubisz M.J."/>
            <person name="Jaffe D.B."/>
            <person name="Jungreis I."/>
            <person name="Kent W.J."/>
            <person name="Kostka D."/>
            <person name="Lara M."/>
            <person name="Martins A.L."/>
            <person name="Massingham T."/>
            <person name="Moltke I."/>
            <person name="Raney B.J."/>
            <person name="Rasmussen M.D."/>
            <person name="Robinson J."/>
            <person name="Stark A."/>
            <person name="Vilella A.J."/>
            <person name="Wen J."/>
            <person name="Xie X."/>
            <person name="Zody M.C."/>
            <person name="Baldwin J."/>
            <person name="Bloom T."/>
            <person name="Chin C.W."/>
            <person name="Heiman D."/>
            <person name="Nicol R."/>
            <person name="Nusbaum C."/>
            <person name="Young S."/>
            <person name="Wilkinson J."/>
            <person name="Worley K.C."/>
            <person name="Kovar C.L."/>
            <person name="Muzny D.M."/>
            <person name="Gibbs R.A."/>
            <person name="Cree A."/>
            <person name="Dihn H.H."/>
            <person name="Fowler G."/>
            <person name="Jhangiani S."/>
            <person name="Joshi V."/>
            <person name="Lee S."/>
            <person name="Lewis L.R."/>
            <person name="Nazareth L.V."/>
            <person name="Okwuonu G."/>
            <person name="Santibanez J."/>
            <person name="Warren W.C."/>
            <person name="Mardis E.R."/>
            <person name="Weinstock G.M."/>
            <person name="Wilson R.K."/>
            <person name="Delehaunty K."/>
            <person name="Dooling D."/>
            <person name="Fronik C."/>
            <person name="Fulton L."/>
            <person name="Fulton B."/>
            <person name="Graves T."/>
            <person name="Minx P."/>
            <person name="Sodergren E."/>
            <person name="Birney E."/>
            <person name="Margulies E.H."/>
            <person name="Herrero J."/>
            <person name="Green E.D."/>
            <person name="Haussler D."/>
            <person name="Siepel A."/>
            <person name="Goldman N."/>
            <person name="Pollard K.S."/>
            <person name="Pedersen J.S."/>
            <person name="Lander E.S."/>
            <person name="Kellis M."/>
        </authorList>
    </citation>
    <scope>NUCLEOTIDE SEQUENCE [LARGE SCALE GENOMIC DNA]</scope>
</reference>
<dbReference type="GO" id="GO:0008198">
    <property type="term" value="F:ferrous iron binding"/>
    <property type="evidence" value="ECO:0007669"/>
    <property type="project" value="TreeGrafter"/>
</dbReference>
<dbReference type="AlphaFoldDB" id="G1QF43"/>
<dbReference type="Pfam" id="PF00210">
    <property type="entry name" value="Ferritin"/>
    <property type="match status" value="1"/>
</dbReference>
<evidence type="ECO:0000256" key="3">
    <source>
        <dbReference type="ARBA" id="ARBA00022723"/>
    </source>
</evidence>
<dbReference type="GO" id="GO:0006826">
    <property type="term" value="P:iron ion transport"/>
    <property type="evidence" value="ECO:0007669"/>
    <property type="project" value="InterPro"/>
</dbReference>
<protein>
    <recommendedName>
        <fullName evidence="9">Ferritin</fullName>
    </recommendedName>
</protein>
<keyword evidence="12" id="KW-1185">Reference proteome</keyword>
<feature type="binding site" evidence="8">
    <location>
        <position position="131"/>
    </location>
    <ligand>
        <name>Fe cation</name>
        <dbReference type="ChEBI" id="CHEBI:24875"/>
        <label>1</label>
    </ligand>
</feature>
<sequence>KQPVSKECGVAINYVASYELHISNAYLSMACCYIDDAREPIFSGFFEDQAEVKREHGKQFLRYLVGCGNTICLPVIKRPEVDNWQTGIKALEYALQLENQLSQLLIDLRVTAAANNDNNLLNFMKRFLDKQRKDINHLQCQIVCYHILEKEVQEQTSQNKRPLKNTATRKMQ</sequence>
<dbReference type="GeneTree" id="ENSGT00850000132566"/>
<evidence type="ECO:0000256" key="9">
    <source>
        <dbReference type="RuleBase" id="RU361145"/>
    </source>
</evidence>
<dbReference type="EMBL" id="AAPE02036371">
    <property type="status" value="NOT_ANNOTATED_CDS"/>
    <property type="molecule type" value="Genomic_DNA"/>
</dbReference>
<dbReference type="Ensembl" id="ENSMLUT00000030456.1">
    <property type="protein sequence ID" value="ENSMLUP00000022326.1"/>
    <property type="gene ID" value="ENSMLUG00000029542.1"/>
</dbReference>
<comment type="catalytic activity">
    <reaction evidence="7">
        <text>4 Fe(2+) + O2 + 4 H(+) = 4 Fe(3+) + 2 H2O</text>
        <dbReference type="Rhea" id="RHEA:11148"/>
        <dbReference type="ChEBI" id="CHEBI:15377"/>
        <dbReference type="ChEBI" id="CHEBI:15378"/>
        <dbReference type="ChEBI" id="CHEBI:15379"/>
        <dbReference type="ChEBI" id="CHEBI:29033"/>
        <dbReference type="ChEBI" id="CHEBI:29034"/>
        <dbReference type="EC" id="1.16.3.1"/>
    </reaction>
</comment>
<dbReference type="OMA" id="DIDNWGT"/>
<proteinExistence type="inferred from homology"/>
<dbReference type="SUPFAM" id="SSF47240">
    <property type="entry name" value="Ferritin-like"/>
    <property type="match status" value="1"/>
</dbReference>
<dbReference type="InterPro" id="IPR012347">
    <property type="entry name" value="Ferritin-like"/>
</dbReference>
<dbReference type="eggNOG" id="KOG2332">
    <property type="taxonomic scope" value="Eukaryota"/>
</dbReference>
<dbReference type="GO" id="GO:0004322">
    <property type="term" value="F:ferroxidase activity"/>
    <property type="evidence" value="ECO:0007669"/>
    <property type="project" value="UniProtKB-EC"/>
</dbReference>
<dbReference type="GO" id="GO:0005737">
    <property type="term" value="C:cytoplasm"/>
    <property type="evidence" value="ECO:0007669"/>
    <property type="project" value="TreeGrafter"/>
</dbReference>
<evidence type="ECO:0000256" key="4">
    <source>
        <dbReference type="ARBA" id="ARBA00023002"/>
    </source>
</evidence>
<reference evidence="11" key="2">
    <citation type="submission" date="2025-08" db="UniProtKB">
        <authorList>
            <consortium name="Ensembl"/>
        </authorList>
    </citation>
    <scope>IDENTIFICATION</scope>
</reference>
<accession>G1QF43</accession>
<dbReference type="PROSITE" id="PS50905">
    <property type="entry name" value="FERRITIN_LIKE"/>
    <property type="match status" value="1"/>
</dbReference>
<feature type="binding site" evidence="8">
    <location>
        <position position="98"/>
    </location>
    <ligand>
        <name>Fe cation</name>
        <dbReference type="ChEBI" id="CHEBI:24875"/>
        <label>1</label>
    </ligand>
</feature>
<dbReference type="PANTHER" id="PTHR11431:SF54">
    <property type="entry name" value="FERRITIN"/>
    <property type="match status" value="1"/>
</dbReference>
<evidence type="ECO:0000256" key="5">
    <source>
        <dbReference type="ARBA" id="ARBA00023004"/>
    </source>
</evidence>
<dbReference type="InterPro" id="IPR009040">
    <property type="entry name" value="Ferritin-like_diiron"/>
</dbReference>
<reference evidence="11" key="3">
    <citation type="submission" date="2025-09" db="UniProtKB">
        <authorList>
            <consortium name="Ensembl"/>
        </authorList>
    </citation>
    <scope>IDENTIFICATION</scope>
</reference>
<evidence type="ECO:0000313" key="12">
    <source>
        <dbReference type="Proteomes" id="UP000001074"/>
    </source>
</evidence>
<dbReference type="InterPro" id="IPR001519">
    <property type="entry name" value="Ferritin"/>
</dbReference>
<evidence type="ECO:0000256" key="8">
    <source>
        <dbReference type="PIRSR" id="PIRSR601519-1"/>
    </source>
</evidence>
<dbReference type="Proteomes" id="UP000001074">
    <property type="component" value="Unassembled WGS sequence"/>
</dbReference>
<evidence type="ECO:0000256" key="6">
    <source>
        <dbReference type="ARBA" id="ARBA00025111"/>
    </source>
</evidence>
<dbReference type="STRING" id="59463.ENSMLUP00000022326"/>
<comment type="similarity">
    <text evidence="1 9">Belongs to the ferritin family.</text>
</comment>
<comment type="function">
    <text evidence="9">Stores iron in a soluble, non-toxic, readily available form. Important for iron homeostasis. Iron is taken up in the ferrous form and deposited as ferric hydroxides after oxidation.</text>
</comment>
<name>G1QF43_MYOLU</name>
<dbReference type="GO" id="GO:0006879">
    <property type="term" value="P:intracellular iron ion homeostasis"/>
    <property type="evidence" value="ECO:0007669"/>
    <property type="project" value="UniProtKB-KW"/>
</dbReference>
<organism evidence="11 12">
    <name type="scientific">Myotis lucifugus</name>
    <name type="common">Little brown bat</name>
    <dbReference type="NCBI Taxonomy" id="59463"/>
    <lineage>
        <taxon>Eukaryota</taxon>
        <taxon>Metazoa</taxon>
        <taxon>Chordata</taxon>
        <taxon>Craniata</taxon>
        <taxon>Vertebrata</taxon>
        <taxon>Euteleostomi</taxon>
        <taxon>Mammalia</taxon>
        <taxon>Eutheria</taxon>
        <taxon>Laurasiatheria</taxon>
        <taxon>Chiroptera</taxon>
        <taxon>Yangochiroptera</taxon>
        <taxon>Vespertilionidae</taxon>
        <taxon>Myotis</taxon>
    </lineage>
</organism>
<evidence type="ECO:0000256" key="1">
    <source>
        <dbReference type="ARBA" id="ARBA00007513"/>
    </source>
</evidence>
<evidence type="ECO:0000256" key="2">
    <source>
        <dbReference type="ARBA" id="ARBA00022434"/>
    </source>
</evidence>
<dbReference type="InterPro" id="IPR008331">
    <property type="entry name" value="Ferritin_DPS_dom"/>
</dbReference>
<evidence type="ECO:0000259" key="10">
    <source>
        <dbReference type="PROSITE" id="PS50905"/>
    </source>
</evidence>
<feature type="domain" description="Ferritin-like diiron" evidence="10">
    <location>
        <begin position="2"/>
        <end position="149"/>
    </location>
</feature>
<dbReference type="PANTHER" id="PTHR11431">
    <property type="entry name" value="FERRITIN"/>
    <property type="match status" value="1"/>
</dbReference>
<keyword evidence="3 8" id="KW-0479">Metal-binding</keyword>
<dbReference type="InParanoid" id="G1QF43"/>